<dbReference type="Gene3D" id="1.20.58.340">
    <property type="entry name" value="Magnesium transport protein CorA, transmembrane region"/>
    <property type="match status" value="1"/>
</dbReference>
<proteinExistence type="predicted"/>
<dbReference type="Pfam" id="PF01544">
    <property type="entry name" value="CorA"/>
    <property type="match status" value="1"/>
</dbReference>
<reference evidence="6 7" key="1">
    <citation type="submission" date="2016-04" db="EMBL/GenBank/DDBJ databases">
        <title>A degradative enzymes factory behind the ericoid mycorrhizal symbiosis.</title>
        <authorList>
            <consortium name="DOE Joint Genome Institute"/>
            <person name="Martino E."/>
            <person name="Morin E."/>
            <person name="Grelet G."/>
            <person name="Kuo A."/>
            <person name="Kohler A."/>
            <person name="Daghino S."/>
            <person name="Barry K."/>
            <person name="Choi C."/>
            <person name="Cichocki N."/>
            <person name="Clum A."/>
            <person name="Copeland A."/>
            <person name="Hainaut M."/>
            <person name="Haridas S."/>
            <person name="Labutti K."/>
            <person name="Lindquist E."/>
            <person name="Lipzen A."/>
            <person name="Khouja H.-R."/>
            <person name="Murat C."/>
            <person name="Ohm R."/>
            <person name="Olson A."/>
            <person name="Spatafora J."/>
            <person name="Veneault-Fourrey C."/>
            <person name="Henrissat B."/>
            <person name="Grigoriev I."/>
            <person name="Martin F."/>
            <person name="Perotto S."/>
        </authorList>
    </citation>
    <scope>NUCLEOTIDE SEQUENCE [LARGE SCALE GENOMIC DNA]</scope>
    <source>
        <strain evidence="6 7">E</strain>
    </source>
</reference>
<keyword evidence="4 5" id="KW-0472">Membrane</keyword>
<sequence>MAAKIAASPSSPVEVWACYWSLNASRMMYEEILGTEIRFFKPKKSSVKHDEIHTLLCLVNYPGNMRVIWNNTKGFPPSLITYLGSVGAFSPGSSTVPVWSEDCKLSFVDSYVRLVKKAHHKKQQPMYPLGSSEIQSHPFAVWTGGTSGGREVIMVFGKWSAADVLRLSQHYSLRRRWERLVACHEWIYHDLFTVLSDWVNIRNAAARELRDRSIEVNQETFTGNVLQRMRRLNRAMATNILLRESLLIQQSSLKEIIALASERYTEFRGLGEDAAEISFISRCIQVDKTLSHDLSVIQGILEQLQNLMTMIISVEQISTGQSVARLTYLGFVFLPLSFVAAIFGITTFTASPKWYPVGAVSALLVTIIVALCTPYLLSAWSSKSATLGGYLSRAKEPEYLDVAERGRSLSRVASSRGSEILYTRRDGSWPRSGVDGSYGLSVPIFSEALHLDKPDTVVLPAILVANNGSKSPERVRLSSTKTAHTV</sequence>
<dbReference type="STRING" id="1095630.A0A2J6T8D0"/>
<evidence type="ECO:0000313" key="6">
    <source>
        <dbReference type="EMBL" id="PMD59286.1"/>
    </source>
</evidence>
<accession>A0A2J6T8D0</accession>
<dbReference type="InterPro" id="IPR002523">
    <property type="entry name" value="MgTranspt_CorA/ZnTranspt_ZntB"/>
</dbReference>
<feature type="transmembrane region" description="Helical" evidence="5">
    <location>
        <begin position="354"/>
        <end position="377"/>
    </location>
</feature>
<dbReference type="InterPro" id="IPR045863">
    <property type="entry name" value="CorA_TM1_TM2"/>
</dbReference>
<evidence type="ECO:0000256" key="4">
    <source>
        <dbReference type="ARBA" id="ARBA00023136"/>
    </source>
</evidence>
<dbReference type="AlphaFoldDB" id="A0A2J6T8D0"/>
<dbReference type="OrthoDB" id="5428055at2759"/>
<comment type="subcellular location">
    <subcellularLocation>
        <location evidence="1">Membrane</location>
        <topology evidence="1">Multi-pass membrane protein</topology>
    </subcellularLocation>
</comment>
<dbReference type="InParanoid" id="A0A2J6T8D0"/>
<name>A0A2J6T8D0_9HELO</name>
<evidence type="ECO:0000256" key="3">
    <source>
        <dbReference type="ARBA" id="ARBA00022989"/>
    </source>
</evidence>
<evidence type="ECO:0000313" key="7">
    <source>
        <dbReference type="Proteomes" id="UP000235371"/>
    </source>
</evidence>
<keyword evidence="3 5" id="KW-1133">Transmembrane helix</keyword>
<organism evidence="6 7">
    <name type="scientific">Hyaloscypha bicolor E</name>
    <dbReference type="NCBI Taxonomy" id="1095630"/>
    <lineage>
        <taxon>Eukaryota</taxon>
        <taxon>Fungi</taxon>
        <taxon>Dikarya</taxon>
        <taxon>Ascomycota</taxon>
        <taxon>Pezizomycotina</taxon>
        <taxon>Leotiomycetes</taxon>
        <taxon>Helotiales</taxon>
        <taxon>Hyaloscyphaceae</taxon>
        <taxon>Hyaloscypha</taxon>
        <taxon>Hyaloscypha bicolor</taxon>
    </lineage>
</organism>
<feature type="transmembrane region" description="Helical" evidence="5">
    <location>
        <begin position="326"/>
        <end position="348"/>
    </location>
</feature>
<dbReference type="EMBL" id="KZ613817">
    <property type="protein sequence ID" value="PMD59286.1"/>
    <property type="molecule type" value="Genomic_DNA"/>
</dbReference>
<dbReference type="GO" id="GO:0046873">
    <property type="term" value="F:metal ion transmembrane transporter activity"/>
    <property type="evidence" value="ECO:0007669"/>
    <property type="project" value="InterPro"/>
</dbReference>
<keyword evidence="7" id="KW-1185">Reference proteome</keyword>
<protein>
    <submittedName>
        <fullName evidence="6">Uncharacterized protein</fullName>
    </submittedName>
</protein>
<evidence type="ECO:0000256" key="1">
    <source>
        <dbReference type="ARBA" id="ARBA00004141"/>
    </source>
</evidence>
<evidence type="ECO:0000256" key="2">
    <source>
        <dbReference type="ARBA" id="ARBA00022692"/>
    </source>
</evidence>
<gene>
    <name evidence="6" type="ORF">K444DRAFT_630892</name>
</gene>
<keyword evidence="2 5" id="KW-0812">Transmembrane</keyword>
<dbReference type="Proteomes" id="UP000235371">
    <property type="component" value="Unassembled WGS sequence"/>
</dbReference>
<dbReference type="SUPFAM" id="SSF144083">
    <property type="entry name" value="Magnesium transport protein CorA, transmembrane region"/>
    <property type="match status" value="1"/>
</dbReference>
<dbReference type="RefSeq" id="XP_024736190.1">
    <property type="nucleotide sequence ID" value="XM_024883278.1"/>
</dbReference>
<dbReference type="GeneID" id="36591355"/>
<evidence type="ECO:0000256" key="5">
    <source>
        <dbReference type="SAM" id="Phobius"/>
    </source>
</evidence>
<dbReference type="GO" id="GO:0016020">
    <property type="term" value="C:membrane"/>
    <property type="evidence" value="ECO:0007669"/>
    <property type="project" value="UniProtKB-SubCell"/>
</dbReference>